<dbReference type="AlphaFoldDB" id="A0A2J6QSR8"/>
<keyword evidence="7" id="KW-1185">Reference proteome</keyword>
<dbReference type="SUPFAM" id="SSF51316">
    <property type="entry name" value="Mss4-like"/>
    <property type="match status" value="1"/>
</dbReference>
<evidence type="ECO:0000256" key="1">
    <source>
        <dbReference type="ARBA" id="ARBA00005495"/>
    </source>
</evidence>
<keyword evidence="3" id="KW-0862">Zinc</keyword>
<dbReference type="InterPro" id="IPR006913">
    <property type="entry name" value="CENP-V/GFA"/>
</dbReference>
<keyword evidence="2" id="KW-0479">Metal-binding</keyword>
<dbReference type="PANTHER" id="PTHR33337">
    <property type="entry name" value="GFA DOMAIN-CONTAINING PROTEIN"/>
    <property type="match status" value="1"/>
</dbReference>
<evidence type="ECO:0000259" key="5">
    <source>
        <dbReference type="PROSITE" id="PS51891"/>
    </source>
</evidence>
<reference evidence="6 7" key="1">
    <citation type="submission" date="2016-04" db="EMBL/GenBank/DDBJ databases">
        <title>A degradative enzymes factory behind the ericoid mycorrhizal symbiosis.</title>
        <authorList>
            <consortium name="DOE Joint Genome Institute"/>
            <person name="Martino E."/>
            <person name="Morin E."/>
            <person name="Grelet G."/>
            <person name="Kuo A."/>
            <person name="Kohler A."/>
            <person name="Daghino S."/>
            <person name="Barry K."/>
            <person name="Choi C."/>
            <person name="Cichocki N."/>
            <person name="Clum A."/>
            <person name="Copeland A."/>
            <person name="Hainaut M."/>
            <person name="Haridas S."/>
            <person name="Labutti K."/>
            <person name="Lindquist E."/>
            <person name="Lipzen A."/>
            <person name="Khouja H.-R."/>
            <person name="Murat C."/>
            <person name="Ohm R."/>
            <person name="Olson A."/>
            <person name="Spatafora J."/>
            <person name="Veneault-Fourrey C."/>
            <person name="Henrissat B."/>
            <person name="Grigoriev I."/>
            <person name="Martin F."/>
            <person name="Perotto S."/>
        </authorList>
    </citation>
    <scope>NUCLEOTIDE SEQUENCE [LARGE SCALE GENOMIC DNA]</scope>
    <source>
        <strain evidence="6 7">F</strain>
    </source>
</reference>
<comment type="similarity">
    <text evidence="1">Belongs to the Gfa family.</text>
</comment>
<protein>
    <recommendedName>
        <fullName evidence="5">CENP-V/GFA domain-containing protein</fullName>
    </recommendedName>
</protein>
<name>A0A2J6QSR8_HYAVF</name>
<dbReference type="PANTHER" id="PTHR33337:SF40">
    <property type="entry name" value="CENP-V_GFA DOMAIN-CONTAINING PROTEIN-RELATED"/>
    <property type="match status" value="1"/>
</dbReference>
<dbReference type="InterPro" id="IPR011057">
    <property type="entry name" value="Mss4-like_sf"/>
</dbReference>
<dbReference type="Gene3D" id="3.90.1590.10">
    <property type="entry name" value="glutathione-dependent formaldehyde- activating enzyme (gfa)"/>
    <property type="match status" value="1"/>
</dbReference>
<sequence length="147" mass="15782">MPQSSCLCGANVITWDSPSAFNFRCHCLDERKLTGAAFALNILVPIETPTVKSGKLSVWGKVVTSGNTIYNHSCGECGSLLYRTSTGYPGTIVIKAGCIDGEEDPSAKYIPNIEIFTRSRVPWIPAVEGALQDSGDFSKESMVALGF</sequence>
<evidence type="ECO:0000256" key="4">
    <source>
        <dbReference type="ARBA" id="ARBA00023239"/>
    </source>
</evidence>
<evidence type="ECO:0000313" key="6">
    <source>
        <dbReference type="EMBL" id="PMD29309.1"/>
    </source>
</evidence>
<gene>
    <name evidence="6" type="ORF">L207DRAFT_642466</name>
</gene>
<dbReference type="GO" id="GO:0016846">
    <property type="term" value="F:carbon-sulfur lyase activity"/>
    <property type="evidence" value="ECO:0007669"/>
    <property type="project" value="InterPro"/>
</dbReference>
<organism evidence="6 7">
    <name type="scientific">Hyaloscypha variabilis (strain UAMH 11265 / GT02V1 / F)</name>
    <name type="common">Meliniomyces variabilis</name>
    <dbReference type="NCBI Taxonomy" id="1149755"/>
    <lineage>
        <taxon>Eukaryota</taxon>
        <taxon>Fungi</taxon>
        <taxon>Dikarya</taxon>
        <taxon>Ascomycota</taxon>
        <taxon>Pezizomycotina</taxon>
        <taxon>Leotiomycetes</taxon>
        <taxon>Helotiales</taxon>
        <taxon>Hyaloscyphaceae</taxon>
        <taxon>Hyaloscypha</taxon>
        <taxon>Hyaloscypha variabilis</taxon>
    </lineage>
</organism>
<dbReference type="EMBL" id="KZ613975">
    <property type="protein sequence ID" value="PMD29309.1"/>
    <property type="molecule type" value="Genomic_DNA"/>
</dbReference>
<evidence type="ECO:0000256" key="2">
    <source>
        <dbReference type="ARBA" id="ARBA00022723"/>
    </source>
</evidence>
<evidence type="ECO:0000313" key="7">
    <source>
        <dbReference type="Proteomes" id="UP000235786"/>
    </source>
</evidence>
<dbReference type="PROSITE" id="PS51891">
    <property type="entry name" value="CENP_V_GFA"/>
    <property type="match status" value="1"/>
</dbReference>
<accession>A0A2J6QSR8</accession>
<dbReference type="Proteomes" id="UP000235786">
    <property type="component" value="Unassembled WGS sequence"/>
</dbReference>
<keyword evidence="4" id="KW-0456">Lyase</keyword>
<dbReference type="GO" id="GO:0046872">
    <property type="term" value="F:metal ion binding"/>
    <property type="evidence" value="ECO:0007669"/>
    <property type="project" value="UniProtKB-KW"/>
</dbReference>
<proteinExistence type="inferred from homology"/>
<dbReference type="Pfam" id="PF04828">
    <property type="entry name" value="GFA"/>
    <property type="match status" value="1"/>
</dbReference>
<dbReference type="OrthoDB" id="9985472at2759"/>
<evidence type="ECO:0000256" key="3">
    <source>
        <dbReference type="ARBA" id="ARBA00022833"/>
    </source>
</evidence>
<feature type="domain" description="CENP-V/GFA" evidence="5">
    <location>
        <begin position="2"/>
        <end position="124"/>
    </location>
</feature>